<name>A0A3N0BPP6_9SPHI</name>
<evidence type="ECO:0000256" key="4">
    <source>
        <dbReference type="PIRSR" id="PIRSR006806-1"/>
    </source>
</evidence>
<dbReference type="InterPro" id="IPR037171">
    <property type="entry name" value="NagB/RpiA_transferase-like"/>
</dbReference>
<dbReference type="Pfam" id="PF01812">
    <property type="entry name" value="5-FTHF_cyc-lig"/>
    <property type="match status" value="1"/>
</dbReference>
<comment type="catalytic activity">
    <reaction evidence="5">
        <text>(6S)-5-formyl-5,6,7,8-tetrahydrofolate + ATP = (6R)-5,10-methenyltetrahydrofolate + ADP + phosphate</text>
        <dbReference type="Rhea" id="RHEA:10488"/>
        <dbReference type="ChEBI" id="CHEBI:30616"/>
        <dbReference type="ChEBI" id="CHEBI:43474"/>
        <dbReference type="ChEBI" id="CHEBI:57455"/>
        <dbReference type="ChEBI" id="CHEBI:57457"/>
        <dbReference type="ChEBI" id="CHEBI:456216"/>
        <dbReference type="EC" id="6.3.3.2"/>
    </reaction>
</comment>
<dbReference type="Proteomes" id="UP000274046">
    <property type="component" value="Unassembled WGS sequence"/>
</dbReference>
<organism evidence="6 7">
    <name type="scientific">Pedobacter jejuensis</name>
    <dbReference type="NCBI Taxonomy" id="1268550"/>
    <lineage>
        <taxon>Bacteria</taxon>
        <taxon>Pseudomonadati</taxon>
        <taxon>Bacteroidota</taxon>
        <taxon>Sphingobacteriia</taxon>
        <taxon>Sphingobacteriales</taxon>
        <taxon>Sphingobacteriaceae</taxon>
        <taxon>Pedobacter</taxon>
    </lineage>
</organism>
<dbReference type="GO" id="GO:0005524">
    <property type="term" value="F:ATP binding"/>
    <property type="evidence" value="ECO:0007669"/>
    <property type="project" value="UniProtKB-KW"/>
</dbReference>
<dbReference type="EC" id="6.3.3.2" evidence="5"/>
<dbReference type="GO" id="GO:0009396">
    <property type="term" value="P:folic acid-containing compound biosynthetic process"/>
    <property type="evidence" value="ECO:0007669"/>
    <property type="project" value="TreeGrafter"/>
</dbReference>
<evidence type="ECO:0000313" key="7">
    <source>
        <dbReference type="Proteomes" id="UP000274046"/>
    </source>
</evidence>
<evidence type="ECO:0000256" key="1">
    <source>
        <dbReference type="ARBA" id="ARBA00010638"/>
    </source>
</evidence>
<dbReference type="OrthoDB" id="9801938at2"/>
<keyword evidence="6" id="KW-0436">Ligase</keyword>
<dbReference type="GO" id="GO:0030272">
    <property type="term" value="F:5-formyltetrahydrofolate cyclo-ligase activity"/>
    <property type="evidence" value="ECO:0007669"/>
    <property type="project" value="UniProtKB-EC"/>
</dbReference>
<keyword evidence="3 4" id="KW-0067">ATP-binding</keyword>
<sequence>MLKVEIRKQALKERLSLTDEDYESKNDSLLNQFKLLDFSSVKTLHVFLPIVKKKEPNTFLLIDWLVRNHPEIKIIIPKADFNTSSMTHHEYIGLNDLQKNSYNIPEPQTANQYHGEIDMVLIPLLAFDNQGYRVGYGKGFYDRFLENLNAQKIGLSLSPAIEKIDDVNKHDIRLNFCITPTEIIKF</sequence>
<evidence type="ECO:0000256" key="3">
    <source>
        <dbReference type="ARBA" id="ARBA00022840"/>
    </source>
</evidence>
<keyword evidence="5" id="KW-0460">Magnesium</keyword>
<dbReference type="InterPro" id="IPR002698">
    <property type="entry name" value="FTHF_cligase"/>
</dbReference>
<evidence type="ECO:0000256" key="2">
    <source>
        <dbReference type="ARBA" id="ARBA00022741"/>
    </source>
</evidence>
<dbReference type="NCBIfam" id="TIGR02727">
    <property type="entry name" value="MTHFS_bact"/>
    <property type="match status" value="1"/>
</dbReference>
<dbReference type="InterPro" id="IPR024185">
    <property type="entry name" value="FTHF_cligase-like_sf"/>
</dbReference>
<feature type="binding site" evidence="4">
    <location>
        <begin position="3"/>
        <end position="7"/>
    </location>
    <ligand>
        <name>ATP</name>
        <dbReference type="ChEBI" id="CHEBI:30616"/>
    </ligand>
</feature>
<dbReference type="AlphaFoldDB" id="A0A3N0BPP6"/>
<dbReference type="PANTHER" id="PTHR23407">
    <property type="entry name" value="ATPASE INHIBITOR/5-FORMYLTETRAHYDROFOLATE CYCLO-LIGASE"/>
    <property type="match status" value="1"/>
</dbReference>
<protein>
    <recommendedName>
        <fullName evidence="5">5-formyltetrahydrofolate cyclo-ligase</fullName>
        <ecNumber evidence="5">6.3.3.2</ecNumber>
    </recommendedName>
</protein>
<dbReference type="RefSeq" id="WP_123207030.1">
    <property type="nucleotide sequence ID" value="NZ_RBEE01000043.1"/>
</dbReference>
<keyword evidence="2 4" id="KW-0547">Nucleotide-binding</keyword>
<evidence type="ECO:0000313" key="6">
    <source>
        <dbReference type="EMBL" id="RNL50603.1"/>
    </source>
</evidence>
<keyword evidence="5" id="KW-0479">Metal-binding</keyword>
<feature type="binding site" evidence="4">
    <location>
        <position position="55"/>
    </location>
    <ligand>
        <name>substrate</name>
    </ligand>
</feature>
<evidence type="ECO:0000256" key="5">
    <source>
        <dbReference type="RuleBase" id="RU361279"/>
    </source>
</evidence>
<gene>
    <name evidence="6" type="ORF">D7004_17050</name>
</gene>
<dbReference type="PANTHER" id="PTHR23407:SF1">
    <property type="entry name" value="5-FORMYLTETRAHYDROFOLATE CYCLO-LIGASE"/>
    <property type="match status" value="1"/>
</dbReference>
<dbReference type="GO" id="GO:0035999">
    <property type="term" value="P:tetrahydrofolate interconversion"/>
    <property type="evidence" value="ECO:0007669"/>
    <property type="project" value="TreeGrafter"/>
</dbReference>
<proteinExistence type="inferred from homology"/>
<dbReference type="SUPFAM" id="SSF100950">
    <property type="entry name" value="NagB/RpiA/CoA transferase-like"/>
    <property type="match status" value="1"/>
</dbReference>
<comment type="cofactor">
    <cofactor evidence="5">
        <name>Mg(2+)</name>
        <dbReference type="ChEBI" id="CHEBI:18420"/>
    </cofactor>
</comment>
<feature type="binding site" evidence="4">
    <location>
        <begin position="133"/>
        <end position="141"/>
    </location>
    <ligand>
        <name>ATP</name>
        <dbReference type="ChEBI" id="CHEBI:30616"/>
    </ligand>
</feature>
<comment type="caution">
    <text evidence="6">The sequence shown here is derived from an EMBL/GenBank/DDBJ whole genome shotgun (WGS) entry which is preliminary data.</text>
</comment>
<comment type="similarity">
    <text evidence="1 5">Belongs to the 5-formyltetrahydrofolate cyclo-ligase family.</text>
</comment>
<dbReference type="GO" id="GO:0046872">
    <property type="term" value="F:metal ion binding"/>
    <property type="evidence" value="ECO:0007669"/>
    <property type="project" value="UniProtKB-KW"/>
</dbReference>
<dbReference type="PIRSF" id="PIRSF006806">
    <property type="entry name" value="FTHF_cligase"/>
    <property type="match status" value="1"/>
</dbReference>
<feature type="binding site" evidence="4">
    <location>
        <position position="48"/>
    </location>
    <ligand>
        <name>substrate</name>
    </ligand>
</feature>
<accession>A0A3N0BPP6</accession>
<dbReference type="EMBL" id="RBEE01000043">
    <property type="protein sequence ID" value="RNL50603.1"/>
    <property type="molecule type" value="Genomic_DNA"/>
</dbReference>
<keyword evidence="7" id="KW-1185">Reference proteome</keyword>
<dbReference type="Gene3D" id="3.40.50.10420">
    <property type="entry name" value="NagB/RpiA/CoA transferase-like"/>
    <property type="match status" value="1"/>
</dbReference>
<reference evidence="6 7" key="1">
    <citation type="submission" date="2018-10" db="EMBL/GenBank/DDBJ databases">
        <title>Genome sequencing of Pedobacter jejuensis TNB23.</title>
        <authorList>
            <person name="Cho Y.-J."/>
            <person name="Cho A."/>
            <person name="Kim O.-S."/>
        </authorList>
    </citation>
    <scope>NUCLEOTIDE SEQUENCE [LARGE SCALE GENOMIC DNA]</scope>
    <source>
        <strain evidence="6 7">TNB23</strain>
    </source>
</reference>